<dbReference type="SMART" id="SM00554">
    <property type="entry name" value="FAS1"/>
    <property type="match status" value="2"/>
</dbReference>
<sequence length="401" mass="42337">MHASYLFTAATAIAAASAQQSLTDVLSSQSDTLSLFTQIVQKAGLVDTITSMDSATIFAPTNEALRDALDQFPSLISSNSNNNGSTSNSGSLDLENAQLSNRFVEILQYHVVPGAAYSLQDIDVFPGSFYTTALNGYVVNPYQTDGGDGGAVFSREKRMSPIASADIEYDSGVIHTIDKVLLPPVGPNATALDMGFTYFYGALQQTDLTTDVATADQITVFIPRDQAFIDVGAQLKDLSSQELSTLMRFHVATEMPYYTTNLSDGDTLNTLANTNYESGISISIDESDGALYANNARVITANILLSNGVAHLIDEVMNPENDNSDYGYDYSLDEGGAGVPAFEDAASATIPSLTSGVTVSSTFSPTGTFSAVSGAENLQSNYKMEMLGGGAVAAVLGMMLV</sequence>
<dbReference type="PROSITE" id="PS50213">
    <property type="entry name" value="FAS1"/>
    <property type="match status" value="2"/>
</dbReference>
<feature type="chain" id="PRO_5036340625" description="FAS1 domain-containing protein" evidence="1">
    <location>
        <begin position="19"/>
        <end position="401"/>
    </location>
</feature>
<dbReference type="VEuPathDB" id="FungiDB:BTJ68_12216"/>
<dbReference type="AlphaFoldDB" id="A0A3M7HUJ2"/>
<dbReference type="InterPro" id="IPR000782">
    <property type="entry name" value="FAS1_domain"/>
</dbReference>
<protein>
    <recommendedName>
        <fullName evidence="2">FAS1 domain-containing protein</fullName>
    </recommendedName>
</protein>
<evidence type="ECO:0000313" key="6">
    <source>
        <dbReference type="Proteomes" id="UP000281677"/>
    </source>
</evidence>
<dbReference type="PANTHER" id="PTHR10900">
    <property type="entry name" value="PERIOSTIN-RELATED"/>
    <property type="match status" value="1"/>
</dbReference>
<name>A0A3M7HUJ2_HORWE</name>
<proteinExistence type="predicted"/>
<dbReference type="PANTHER" id="PTHR10900:SF77">
    <property type="entry name" value="FI19380P1"/>
    <property type="match status" value="1"/>
</dbReference>
<dbReference type="SUPFAM" id="SSF82153">
    <property type="entry name" value="FAS1 domain"/>
    <property type="match status" value="2"/>
</dbReference>
<evidence type="ECO:0000313" key="4">
    <source>
        <dbReference type="EMBL" id="RMZ19354.1"/>
    </source>
</evidence>
<organism evidence="3 5">
    <name type="scientific">Hortaea werneckii</name>
    <name type="common">Black yeast</name>
    <name type="synonym">Cladosporium werneckii</name>
    <dbReference type="NCBI Taxonomy" id="91943"/>
    <lineage>
        <taxon>Eukaryota</taxon>
        <taxon>Fungi</taxon>
        <taxon>Dikarya</taxon>
        <taxon>Ascomycota</taxon>
        <taxon>Pezizomycotina</taxon>
        <taxon>Dothideomycetes</taxon>
        <taxon>Dothideomycetidae</taxon>
        <taxon>Mycosphaerellales</taxon>
        <taxon>Teratosphaeriaceae</taxon>
        <taxon>Hortaea</taxon>
    </lineage>
</organism>
<dbReference type="EMBL" id="QWIT01001046">
    <property type="protein sequence ID" value="RMZ19354.1"/>
    <property type="molecule type" value="Genomic_DNA"/>
</dbReference>
<dbReference type="Pfam" id="PF02469">
    <property type="entry name" value="Fasciclin"/>
    <property type="match status" value="2"/>
</dbReference>
<comment type="caution">
    <text evidence="3">The sequence shown here is derived from an EMBL/GenBank/DDBJ whole genome shotgun (WGS) entry which is preliminary data.</text>
</comment>
<reference evidence="5 6" key="1">
    <citation type="journal article" date="2018" name="BMC Genomics">
        <title>Genomic evidence for intraspecific hybridization in a clonal and extremely halotolerant yeast.</title>
        <authorList>
            <person name="Gostincar C."/>
            <person name="Stajich J.E."/>
            <person name="Zupancic J."/>
            <person name="Zalar P."/>
            <person name="Gunde-Cimerman N."/>
        </authorList>
    </citation>
    <scope>NUCLEOTIDE SEQUENCE [LARGE SCALE GENOMIC DNA]</scope>
    <source>
        <strain evidence="4 6">EXF-120</strain>
        <strain evidence="3 5">EXF-562</strain>
    </source>
</reference>
<gene>
    <name evidence="4" type="ORF">D0859_16652</name>
    <name evidence="3" type="ORF">D0860_00755</name>
</gene>
<evidence type="ECO:0000313" key="3">
    <source>
        <dbReference type="EMBL" id="RMZ16824.1"/>
    </source>
</evidence>
<keyword evidence="1" id="KW-0732">Signal</keyword>
<dbReference type="InterPro" id="IPR050904">
    <property type="entry name" value="Adhesion/Biosynth-related"/>
</dbReference>
<feature type="signal peptide" evidence="1">
    <location>
        <begin position="1"/>
        <end position="18"/>
    </location>
</feature>
<dbReference type="InterPro" id="IPR036378">
    <property type="entry name" value="FAS1_dom_sf"/>
</dbReference>
<dbReference type="OrthoDB" id="286301at2759"/>
<feature type="domain" description="FAS1" evidence="2">
    <location>
        <begin position="19"/>
        <end position="181"/>
    </location>
</feature>
<dbReference type="Proteomes" id="UP000281677">
    <property type="component" value="Unassembled WGS sequence"/>
</dbReference>
<dbReference type="EMBL" id="QWIS01000008">
    <property type="protein sequence ID" value="RMZ16824.1"/>
    <property type="molecule type" value="Genomic_DNA"/>
</dbReference>
<dbReference type="Proteomes" id="UP000280598">
    <property type="component" value="Unassembled WGS sequence"/>
</dbReference>
<dbReference type="Gene3D" id="2.30.180.10">
    <property type="entry name" value="FAS1 domain"/>
    <property type="match status" value="2"/>
</dbReference>
<feature type="domain" description="FAS1" evidence="2">
    <location>
        <begin position="183"/>
        <end position="317"/>
    </location>
</feature>
<evidence type="ECO:0000313" key="5">
    <source>
        <dbReference type="Proteomes" id="UP000280598"/>
    </source>
</evidence>
<accession>A0A3M7HUJ2</accession>
<evidence type="ECO:0000256" key="1">
    <source>
        <dbReference type="SAM" id="SignalP"/>
    </source>
</evidence>
<evidence type="ECO:0000259" key="2">
    <source>
        <dbReference type="PROSITE" id="PS50213"/>
    </source>
</evidence>